<dbReference type="PANTHER" id="PTHR45774:SF3">
    <property type="entry name" value="BTB (POZ) DOMAIN-CONTAINING 2B-RELATED"/>
    <property type="match status" value="1"/>
</dbReference>
<evidence type="ECO:0000313" key="3">
    <source>
        <dbReference type="Proteomes" id="UP001146793"/>
    </source>
</evidence>
<accession>A0AAV7Z363</accession>
<dbReference type="Pfam" id="PF07707">
    <property type="entry name" value="BACK"/>
    <property type="match status" value="1"/>
</dbReference>
<gene>
    <name evidence="2" type="ORF">M0812_18585</name>
</gene>
<dbReference type="InterPro" id="IPR029062">
    <property type="entry name" value="Class_I_gatase-like"/>
</dbReference>
<evidence type="ECO:0000313" key="2">
    <source>
        <dbReference type="EMBL" id="KAJ3436527.1"/>
    </source>
</evidence>
<name>A0AAV7Z363_9EUKA</name>
<dbReference type="InterPro" id="IPR011333">
    <property type="entry name" value="SKP1/BTB/POZ_sf"/>
</dbReference>
<dbReference type="Gene3D" id="1.25.40.420">
    <property type="match status" value="1"/>
</dbReference>
<reference evidence="2" key="1">
    <citation type="submission" date="2022-08" db="EMBL/GenBank/DDBJ databases">
        <title>Novel sulphate-reducing endosymbionts in the free-living metamonad Anaeramoeba.</title>
        <authorList>
            <person name="Jerlstrom-Hultqvist J."/>
            <person name="Cepicka I."/>
            <person name="Gallot-Lavallee L."/>
            <person name="Salas-Leiva D."/>
            <person name="Curtis B.A."/>
            <person name="Zahonova K."/>
            <person name="Pipaliya S."/>
            <person name="Dacks J."/>
            <person name="Roger A.J."/>
        </authorList>
    </citation>
    <scope>NUCLEOTIDE SEQUENCE</scope>
    <source>
        <strain evidence="2">Busselton2</strain>
    </source>
</reference>
<dbReference type="InterPro" id="IPR011705">
    <property type="entry name" value="BACK"/>
</dbReference>
<dbReference type="EMBL" id="JANTQA010000036">
    <property type="protein sequence ID" value="KAJ3436527.1"/>
    <property type="molecule type" value="Genomic_DNA"/>
</dbReference>
<dbReference type="SUPFAM" id="SSF52317">
    <property type="entry name" value="Class I glutamine amidotransferase-like"/>
    <property type="match status" value="1"/>
</dbReference>
<dbReference type="Gene3D" id="3.30.710.10">
    <property type="entry name" value="Potassium Channel Kv1.1, Chain A"/>
    <property type="match status" value="1"/>
</dbReference>
<dbReference type="SMART" id="SM00225">
    <property type="entry name" value="BTB"/>
    <property type="match status" value="1"/>
</dbReference>
<dbReference type="InterPro" id="IPR000210">
    <property type="entry name" value="BTB/POZ_dom"/>
</dbReference>
<protein>
    <submittedName>
        <fullName evidence="2">Btb (Poz) domain-containing 2a-related</fullName>
    </submittedName>
</protein>
<organism evidence="2 3">
    <name type="scientific">Anaeramoeba flamelloides</name>
    <dbReference type="NCBI Taxonomy" id="1746091"/>
    <lineage>
        <taxon>Eukaryota</taxon>
        <taxon>Metamonada</taxon>
        <taxon>Anaeramoebidae</taxon>
        <taxon>Anaeramoeba</taxon>
    </lineage>
</organism>
<dbReference type="Proteomes" id="UP001146793">
    <property type="component" value="Unassembled WGS sequence"/>
</dbReference>
<dbReference type="SUPFAM" id="SSF54695">
    <property type="entry name" value="POZ domain"/>
    <property type="match status" value="1"/>
</dbReference>
<dbReference type="AlphaFoldDB" id="A0AAV7Z363"/>
<dbReference type="PANTHER" id="PTHR45774">
    <property type="entry name" value="BTB/POZ DOMAIN-CONTAINING"/>
    <property type="match status" value="1"/>
</dbReference>
<dbReference type="PROSITE" id="PS50097">
    <property type="entry name" value="BTB"/>
    <property type="match status" value="1"/>
</dbReference>
<comment type="caution">
    <text evidence="2">The sequence shown here is derived from an EMBL/GenBank/DDBJ whole genome shotgun (WGS) entry which is preliminary data.</text>
</comment>
<evidence type="ECO:0000259" key="1">
    <source>
        <dbReference type="PROSITE" id="PS50097"/>
    </source>
</evidence>
<dbReference type="SMART" id="SM00875">
    <property type="entry name" value="BACK"/>
    <property type="match status" value="1"/>
</dbReference>
<dbReference type="Pfam" id="PF00651">
    <property type="entry name" value="BTB"/>
    <property type="match status" value="1"/>
</dbReference>
<feature type="domain" description="BTB" evidence="1">
    <location>
        <begin position="15"/>
        <end position="88"/>
    </location>
</feature>
<sequence>MDQVLGKYLNTDKFADVKFYIGKKKKEFYAHQLVLSLASPVWEEIFYPNKWEEQETIGMVEISLPDLDCVSFELFLEYAYKRRIDSRGDGIFKLYLFAEHYGMHKIKTYCSKAFLKNLNQGNCIEYYEYGKKMGINDWASQAMVYIEEHSDTILENENCFQKLSLETIKVVLGLEKLLSKEILIFKSLLKWAQYQKEANYKTDEKVTLKTLLSEFLNHIRLDLMSFQDLQLVNQTGLFSSEELLEYFIKLANNNKINTQSRSRGGTQLEDLKVLLLASCRGGEGRLEHIKESIMVGGIEKVTIINIETTTPSFTFIDDFDIVVLRGRNGSDMNNSTDLGNHLARFVESGKGLVVIAINTLINNESYRIKGRIVEEGFIPLAFGERLEQDQRQLGEIHLPEHPIMKGVQTFKTKDYTHVIGTRVLNGGTLIASWNNGWPLITEKTKQEGYGTVVCLNFHPISTKITSDCGKAWLQETDGDIIISNSVQYVGLI</sequence>
<proteinExistence type="predicted"/>